<name>A0A1D3TSA3_9FIRM</name>
<dbReference type="SMART" id="SM00895">
    <property type="entry name" value="FCD"/>
    <property type="match status" value="1"/>
</dbReference>
<dbReference type="Pfam" id="PF07729">
    <property type="entry name" value="FCD"/>
    <property type="match status" value="1"/>
</dbReference>
<sequence length="234" mass="26617">MNKDTSSAKPLAEMVEENLIQYIIENDMQAGDRIPNEFELAEKLGVSRSTIREAVKLLVSRNVLVIRRGAGTYVSDKKGIAEDPLGLAFVHDKYALAMDLLDVRIILEPEIASMAAIKATDEEIEQIVDQCRKVEELYEKGEDHRLEDVKFHELIARCSRNVVIEKIIPVINTAVVLFADITKRKLKQETISTHRDIADAIRSRDPGAAKYAMMMHLIYNRQMIAKLIKERDEK</sequence>
<reference evidence="5 6" key="1">
    <citation type="submission" date="2016-09" db="EMBL/GenBank/DDBJ databases">
        <authorList>
            <person name="Capua I."/>
            <person name="De Benedictis P."/>
            <person name="Joannis T."/>
            <person name="Lombin L.H."/>
            <person name="Cattoli G."/>
        </authorList>
    </citation>
    <scope>NUCLEOTIDE SEQUENCE [LARGE SCALE GENOMIC DNA]</scope>
    <source>
        <strain evidence="5 6">GluBS11</strain>
    </source>
</reference>
<proteinExistence type="predicted"/>
<dbReference type="GO" id="GO:0003700">
    <property type="term" value="F:DNA-binding transcription factor activity"/>
    <property type="evidence" value="ECO:0007669"/>
    <property type="project" value="InterPro"/>
</dbReference>
<evidence type="ECO:0000313" key="6">
    <source>
        <dbReference type="Proteomes" id="UP000199315"/>
    </source>
</evidence>
<feature type="domain" description="HTH gntR-type" evidence="4">
    <location>
        <begin position="9"/>
        <end position="77"/>
    </location>
</feature>
<dbReference type="PRINTS" id="PR00035">
    <property type="entry name" value="HTHGNTR"/>
</dbReference>
<keyword evidence="3" id="KW-0804">Transcription</keyword>
<dbReference type="PANTHER" id="PTHR43537">
    <property type="entry name" value="TRANSCRIPTIONAL REGULATOR, GNTR FAMILY"/>
    <property type="match status" value="1"/>
</dbReference>
<dbReference type="PANTHER" id="PTHR43537:SF5">
    <property type="entry name" value="UXU OPERON TRANSCRIPTIONAL REGULATOR"/>
    <property type="match status" value="1"/>
</dbReference>
<dbReference type="InterPro" id="IPR000524">
    <property type="entry name" value="Tscrpt_reg_HTH_GntR"/>
</dbReference>
<dbReference type="Pfam" id="PF00392">
    <property type="entry name" value="GntR"/>
    <property type="match status" value="1"/>
</dbReference>
<dbReference type="InterPro" id="IPR008920">
    <property type="entry name" value="TF_FadR/GntR_C"/>
</dbReference>
<dbReference type="CDD" id="cd07377">
    <property type="entry name" value="WHTH_GntR"/>
    <property type="match status" value="1"/>
</dbReference>
<dbReference type="GO" id="GO:0003677">
    <property type="term" value="F:DNA binding"/>
    <property type="evidence" value="ECO:0007669"/>
    <property type="project" value="UniProtKB-KW"/>
</dbReference>
<dbReference type="OrthoDB" id="9799482at2"/>
<gene>
    <name evidence="5" type="ORF">SAMN05421730_100610</name>
</gene>
<dbReference type="InterPro" id="IPR036390">
    <property type="entry name" value="WH_DNA-bd_sf"/>
</dbReference>
<protein>
    <submittedName>
        <fullName evidence="5">DNA-binding transcriptional regulator, FadR family</fullName>
    </submittedName>
</protein>
<dbReference type="Proteomes" id="UP000199315">
    <property type="component" value="Unassembled WGS sequence"/>
</dbReference>
<dbReference type="InterPro" id="IPR011711">
    <property type="entry name" value="GntR_C"/>
</dbReference>
<evidence type="ECO:0000256" key="3">
    <source>
        <dbReference type="ARBA" id="ARBA00023163"/>
    </source>
</evidence>
<evidence type="ECO:0000256" key="2">
    <source>
        <dbReference type="ARBA" id="ARBA00023125"/>
    </source>
</evidence>
<organism evidence="5 6">
    <name type="scientific">Anaerobium acetethylicum</name>
    <dbReference type="NCBI Taxonomy" id="1619234"/>
    <lineage>
        <taxon>Bacteria</taxon>
        <taxon>Bacillati</taxon>
        <taxon>Bacillota</taxon>
        <taxon>Clostridia</taxon>
        <taxon>Lachnospirales</taxon>
        <taxon>Lachnospiraceae</taxon>
        <taxon>Anaerobium</taxon>
    </lineage>
</organism>
<dbReference type="Gene3D" id="1.10.10.10">
    <property type="entry name" value="Winged helix-like DNA-binding domain superfamily/Winged helix DNA-binding domain"/>
    <property type="match status" value="1"/>
</dbReference>
<dbReference type="Gene3D" id="1.20.120.530">
    <property type="entry name" value="GntR ligand-binding domain-like"/>
    <property type="match status" value="1"/>
</dbReference>
<dbReference type="AlphaFoldDB" id="A0A1D3TSA3"/>
<evidence type="ECO:0000313" key="5">
    <source>
        <dbReference type="EMBL" id="SCP96709.1"/>
    </source>
</evidence>
<keyword evidence="6" id="KW-1185">Reference proteome</keyword>
<dbReference type="SUPFAM" id="SSF46785">
    <property type="entry name" value="Winged helix' DNA-binding domain"/>
    <property type="match status" value="1"/>
</dbReference>
<dbReference type="PROSITE" id="PS50949">
    <property type="entry name" value="HTH_GNTR"/>
    <property type="match status" value="1"/>
</dbReference>
<dbReference type="STRING" id="1619234.SAMN05421730_100610"/>
<dbReference type="InterPro" id="IPR036388">
    <property type="entry name" value="WH-like_DNA-bd_sf"/>
</dbReference>
<dbReference type="SMART" id="SM00345">
    <property type="entry name" value="HTH_GNTR"/>
    <property type="match status" value="1"/>
</dbReference>
<keyword evidence="1" id="KW-0805">Transcription regulation</keyword>
<dbReference type="SUPFAM" id="SSF48008">
    <property type="entry name" value="GntR ligand-binding domain-like"/>
    <property type="match status" value="1"/>
</dbReference>
<evidence type="ECO:0000259" key="4">
    <source>
        <dbReference type="PROSITE" id="PS50949"/>
    </source>
</evidence>
<dbReference type="RefSeq" id="WP_091232167.1">
    <property type="nucleotide sequence ID" value="NZ_FMKA01000006.1"/>
</dbReference>
<accession>A0A1D3TSA3</accession>
<keyword evidence="2 5" id="KW-0238">DNA-binding</keyword>
<dbReference type="EMBL" id="FMKA01000006">
    <property type="protein sequence ID" value="SCP96709.1"/>
    <property type="molecule type" value="Genomic_DNA"/>
</dbReference>
<evidence type="ECO:0000256" key="1">
    <source>
        <dbReference type="ARBA" id="ARBA00023015"/>
    </source>
</evidence>